<gene>
    <name evidence="6" type="ORF">FZD51_22485</name>
</gene>
<dbReference type="HAMAP" id="MF_00745">
    <property type="entry name" value="SprT_like"/>
    <property type="match status" value="1"/>
</dbReference>
<evidence type="ECO:0000256" key="3">
    <source>
        <dbReference type="ARBA" id="ARBA00022833"/>
    </source>
</evidence>
<comment type="subcellular location">
    <subcellularLocation>
        <location evidence="4">Cytoplasm</location>
    </subcellularLocation>
</comment>
<keyword evidence="2 4" id="KW-0479">Metal-binding</keyword>
<dbReference type="SMART" id="SM00731">
    <property type="entry name" value="SprT"/>
    <property type="match status" value="1"/>
</dbReference>
<dbReference type="RefSeq" id="WP_148976788.1">
    <property type="nucleotide sequence ID" value="NZ_JBNIKU010000015.1"/>
</dbReference>
<name>A0A5D4QX86_9BACI</name>
<keyword evidence="3 4" id="KW-0862">Zinc</keyword>
<evidence type="ECO:0000259" key="5">
    <source>
        <dbReference type="SMART" id="SM00731"/>
    </source>
</evidence>
<evidence type="ECO:0000256" key="1">
    <source>
        <dbReference type="ARBA" id="ARBA00022490"/>
    </source>
</evidence>
<dbReference type="GO" id="GO:0008270">
    <property type="term" value="F:zinc ion binding"/>
    <property type="evidence" value="ECO:0007669"/>
    <property type="project" value="UniProtKB-UniRule"/>
</dbReference>
<dbReference type="GO" id="GO:0006950">
    <property type="term" value="P:response to stress"/>
    <property type="evidence" value="ECO:0007669"/>
    <property type="project" value="UniProtKB-ARBA"/>
</dbReference>
<evidence type="ECO:0000256" key="4">
    <source>
        <dbReference type="HAMAP-Rule" id="MF_00745"/>
    </source>
</evidence>
<evidence type="ECO:0000256" key="2">
    <source>
        <dbReference type="ARBA" id="ARBA00022723"/>
    </source>
</evidence>
<dbReference type="EMBL" id="VTER01000015">
    <property type="protein sequence ID" value="TYS42890.1"/>
    <property type="molecule type" value="Genomic_DNA"/>
</dbReference>
<protein>
    <recommendedName>
        <fullName evidence="4">Protein SprT-like</fullName>
    </recommendedName>
</protein>
<dbReference type="NCBIfam" id="NF003339">
    <property type="entry name" value="PRK04351.1"/>
    <property type="match status" value="1"/>
</dbReference>
<feature type="binding site" evidence="4">
    <location>
        <position position="71"/>
    </location>
    <ligand>
        <name>Zn(2+)</name>
        <dbReference type="ChEBI" id="CHEBI:29105"/>
    </ligand>
</feature>
<reference evidence="6 7" key="1">
    <citation type="submission" date="2019-08" db="EMBL/GenBank/DDBJ databases">
        <title>Bacillus genomes from the desert of Cuatro Cienegas, Coahuila.</title>
        <authorList>
            <person name="Olmedo-Alvarez G."/>
        </authorList>
    </citation>
    <scope>NUCLEOTIDE SEQUENCE [LARGE SCALE GENOMIC DNA]</scope>
    <source>
        <strain evidence="6 7">CH446_14T</strain>
    </source>
</reference>
<dbReference type="InterPro" id="IPR035240">
    <property type="entry name" value="SprT_Zn_ribbon"/>
</dbReference>
<dbReference type="AlphaFoldDB" id="A0A5D4QX86"/>
<accession>A0A5D4QX86</accession>
<comment type="cofactor">
    <cofactor evidence="4">
        <name>Zn(2+)</name>
        <dbReference type="ChEBI" id="CHEBI:29105"/>
    </cofactor>
    <text evidence="4">Binds 1 zinc ion.</text>
</comment>
<evidence type="ECO:0000313" key="7">
    <source>
        <dbReference type="Proteomes" id="UP000322139"/>
    </source>
</evidence>
<dbReference type="Pfam" id="PF10263">
    <property type="entry name" value="SprT-like"/>
    <property type="match status" value="1"/>
</dbReference>
<evidence type="ECO:0000313" key="6">
    <source>
        <dbReference type="EMBL" id="TYS42890.1"/>
    </source>
</evidence>
<dbReference type="Proteomes" id="UP000322139">
    <property type="component" value="Unassembled WGS sequence"/>
</dbReference>
<dbReference type="Pfam" id="PF17283">
    <property type="entry name" value="Zn_ribbon_SprT"/>
    <property type="match status" value="1"/>
</dbReference>
<dbReference type="InterPro" id="IPR006640">
    <property type="entry name" value="SprT-like_domain"/>
</dbReference>
<feature type="domain" description="SprT-like" evidence="5">
    <location>
        <begin position="4"/>
        <end position="150"/>
    </location>
</feature>
<dbReference type="InterPro" id="IPR023524">
    <property type="entry name" value="Uncharacterised_SprT-like"/>
</dbReference>
<comment type="similarity">
    <text evidence="4">Belongs to the SprT family.</text>
</comment>
<proteinExistence type="inferred from homology"/>
<feature type="active site" evidence="4">
    <location>
        <position position="68"/>
    </location>
</feature>
<sequence>MNDQELQLLTERISKEYFQKPFRHKAYFNPRLRTTGGRYILSTHNIDINKSYLDQLGREELVGIIKHELCHYHLHLEGKGYRHKDKDFRLLLEQVGAPRFCSALPDRPKRKDAKVIAYTCSGCGQLYKRRRSINTSKYVCGKCRGRLVKSGEIKAD</sequence>
<dbReference type="GO" id="GO:0005737">
    <property type="term" value="C:cytoplasm"/>
    <property type="evidence" value="ECO:0007669"/>
    <property type="project" value="UniProtKB-SubCell"/>
</dbReference>
<feature type="binding site" evidence="4">
    <location>
        <position position="67"/>
    </location>
    <ligand>
        <name>Zn(2+)</name>
        <dbReference type="ChEBI" id="CHEBI:29105"/>
    </ligand>
</feature>
<keyword evidence="1 4" id="KW-0963">Cytoplasm</keyword>
<organism evidence="6 7">
    <name type="scientific">Bacillus infantis</name>
    <dbReference type="NCBI Taxonomy" id="324767"/>
    <lineage>
        <taxon>Bacteria</taxon>
        <taxon>Bacillati</taxon>
        <taxon>Bacillota</taxon>
        <taxon>Bacilli</taxon>
        <taxon>Bacillales</taxon>
        <taxon>Bacillaceae</taxon>
        <taxon>Bacillus</taxon>
    </lineage>
</organism>
<comment type="caution">
    <text evidence="6">The sequence shown here is derived from an EMBL/GenBank/DDBJ whole genome shotgun (WGS) entry which is preliminary data.</text>
</comment>